<accession>A0A6H5I4E0</accession>
<sequence>MNSRAAVLVALTKTRSLLLDVQEAKCQWNSRSADKGADVFTNRYFNYKNPLSRVVALPNLRIATLEDVNRTVVSIIIKGISCQNYALNATSRSVRAISSETTIKMYMSSCSQWNDDIQDHQLIVVYDSRLPLCTTSIQPNFHNHLSCIRVHPIVYSRRTEWKQSWSTMFSRRLSPSLMAAPFAPFVRLCMAAFRYIKKTAWDFSIKSKESCKAEDVNGSNQRCAAAAALLRNTSAYGAPSPLGLQPLHTHTSSGGHWTPATLRTGNRSLQRNRFPINDFSASAKHRLPRVQRAAIQRRARCNYRWKGQCCPLCARISFFANETTEYEQHSEPPSTRQLRGIFAIRLQQQLGSIAPSSSRRAFKQLSQREPDFNESIFNGGALEMNENCVIYAARASRACDRRRYVRACSLTVIASVPFRALDARVTRESLSCAAARLDIAMGV</sequence>
<dbReference type="Proteomes" id="UP000479190">
    <property type="component" value="Unassembled WGS sequence"/>
</dbReference>
<protein>
    <submittedName>
        <fullName evidence="1">Uncharacterized protein</fullName>
    </submittedName>
</protein>
<keyword evidence="2" id="KW-1185">Reference proteome</keyword>
<dbReference type="EMBL" id="CADCXV010000690">
    <property type="protein sequence ID" value="CAB0032815.1"/>
    <property type="molecule type" value="Genomic_DNA"/>
</dbReference>
<evidence type="ECO:0000313" key="2">
    <source>
        <dbReference type="Proteomes" id="UP000479190"/>
    </source>
</evidence>
<reference evidence="1 2" key="1">
    <citation type="submission" date="2020-02" db="EMBL/GenBank/DDBJ databases">
        <authorList>
            <person name="Ferguson B K."/>
        </authorList>
    </citation>
    <scope>NUCLEOTIDE SEQUENCE [LARGE SCALE GENOMIC DNA]</scope>
</reference>
<evidence type="ECO:0000313" key="1">
    <source>
        <dbReference type="EMBL" id="CAB0032815.1"/>
    </source>
</evidence>
<name>A0A6H5I4E0_9HYME</name>
<dbReference type="AlphaFoldDB" id="A0A6H5I4E0"/>
<gene>
    <name evidence="1" type="ORF">TBRA_LOCUS4741</name>
</gene>
<proteinExistence type="predicted"/>
<organism evidence="1 2">
    <name type="scientific">Trichogramma brassicae</name>
    <dbReference type="NCBI Taxonomy" id="86971"/>
    <lineage>
        <taxon>Eukaryota</taxon>
        <taxon>Metazoa</taxon>
        <taxon>Ecdysozoa</taxon>
        <taxon>Arthropoda</taxon>
        <taxon>Hexapoda</taxon>
        <taxon>Insecta</taxon>
        <taxon>Pterygota</taxon>
        <taxon>Neoptera</taxon>
        <taxon>Endopterygota</taxon>
        <taxon>Hymenoptera</taxon>
        <taxon>Apocrita</taxon>
        <taxon>Proctotrupomorpha</taxon>
        <taxon>Chalcidoidea</taxon>
        <taxon>Trichogrammatidae</taxon>
        <taxon>Trichogramma</taxon>
    </lineage>
</organism>